<dbReference type="Gene3D" id="1.25.40.10">
    <property type="entry name" value="Tetratricopeptide repeat domain"/>
    <property type="match status" value="2"/>
</dbReference>
<dbReference type="OrthoDB" id="1658288at2759"/>
<evidence type="ECO:0000313" key="3">
    <source>
        <dbReference type="EMBL" id="KIN00670.1"/>
    </source>
</evidence>
<dbReference type="Pfam" id="PF13424">
    <property type="entry name" value="TPR_12"/>
    <property type="match status" value="3"/>
</dbReference>
<keyword evidence="4" id="KW-1185">Reference proteome</keyword>
<name>A0A0C3HBW9_OIDMZ</name>
<dbReference type="PANTHER" id="PTHR10622">
    <property type="entry name" value="HET DOMAIN-CONTAINING PROTEIN"/>
    <property type="match status" value="1"/>
</dbReference>
<dbReference type="Proteomes" id="UP000054321">
    <property type="component" value="Unassembled WGS sequence"/>
</dbReference>
<gene>
    <name evidence="3" type="ORF">OIDMADRAFT_180851</name>
</gene>
<evidence type="ECO:0000259" key="2">
    <source>
        <dbReference type="Pfam" id="PF06985"/>
    </source>
</evidence>
<dbReference type="AlphaFoldDB" id="A0A0C3HBW9"/>
<feature type="domain" description="NB-ARC" evidence="1">
    <location>
        <begin position="268"/>
        <end position="445"/>
    </location>
</feature>
<proteinExistence type="predicted"/>
<evidence type="ECO:0000259" key="1">
    <source>
        <dbReference type="Pfam" id="PF00931"/>
    </source>
</evidence>
<accession>A0A0C3HBW9</accession>
<dbReference type="InParanoid" id="A0A0C3HBW9"/>
<reference evidence="3 4" key="1">
    <citation type="submission" date="2014-04" db="EMBL/GenBank/DDBJ databases">
        <authorList>
            <consortium name="DOE Joint Genome Institute"/>
            <person name="Kuo A."/>
            <person name="Martino E."/>
            <person name="Perotto S."/>
            <person name="Kohler A."/>
            <person name="Nagy L.G."/>
            <person name="Floudas D."/>
            <person name="Copeland A."/>
            <person name="Barry K.W."/>
            <person name="Cichocki N."/>
            <person name="Veneault-Fourrey C."/>
            <person name="LaButti K."/>
            <person name="Lindquist E.A."/>
            <person name="Lipzen A."/>
            <person name="Lundell T."/>
            <person name="Morin E."/>
            <person name="Murat C."/>
            <person name="Sun H."/>
            <person name="Tunlid A."/>
            <person name="Henrissat B."/>
            <person name="Grigoriev I.V."/>
            <person name="Hibbett D.S."/>
            <person name="Martin F."/>
            <person name="Nordberg H.P."/>
            <person name="Cantor M.N."/>
            <person name="Hua S.X."/>
        </authorList>
    </citation>
    <scope>NUCLEOTIDE SEQUENCE [LARGE SCALE GENOMIC DNA]</scope>
    <source>
        <strain evidence="3 4">Zn</strain>
    </source>
</reference>
<dbReference type="PRINTS" id="PR00381">
    <property type="entry name" value="KINESINLIGHT"/>
</dbReference>
<protein>
    <recommendedName>
        <fullName evidence="5">Heterokaryon incompatibility domain-containing protein</fullName>
    </recommendedName>
</protein>
<dbReference type="SUPFAM" id="SSF48452">
    <property type="entry name" value="TPR-like"/>
    <property type="match status" value="2"/>
</dbReference>
<evidence type="ECO:0000313" key="4">
    <source>
        <dbReference type="Proteomes" id="UP000054321"/>
    </source>
</evidence>
<dbReference type="InterPro" id="IPR010730">
    <property type="entry name" value="HET"/>
</dbReference>
<dbReference type="Gene3D" id="3.40.50.300">
    <property type="entry name" value="P-loop containing nucleotide triphosphate hydrolases"/>
    <property type="match status" value="1"/>
</dbReference>
<dbReference type="Pfam" id="PF06985">
    <property type="entry name" value="HET"/>
    <property type="match status" value="1"/>
</dbReference>
<dbReference type="InterPro" id="IPR002182">
    <property type="entry name" value="NB-ARC"/>
</dbReference>
<dbReference type="InterPro" id="IPR011990">
    <property type="entry name" value="TPR-like_helical_dom_sf"/>
</dbReference>
<dbReference type="STRING" id="913774.A0A0C3HBW9"/>
<dbReference type="EMBL" id="KN832877">
    <property type="protein sequence ID" value="KIN00670.1"/>
    <property type="molecule type" value="Genomic_DNA"/>
</dbReference>
<sequence length="988" mass="111532">MRLLEIKSGGEYSLTKDLIDDIPLYAILSHTWGKDEEEVTFNDFVTGTGNSKIGYRKIQFCAEQTTHDGLKYFWVDTCCINKSNNTELSEAINSMFRWYQNAAKCYVYLSDVSTNDDNPTFQSSEQAFRESRWFTRGWTLQELIAPPCVEFFCSKGNRLGDKNSLEQHTHEITGIAGKAFQGTPLAEFSIIERMSWAENRVTKREEDKAYSLLGIFNVHMTLIYGVGVKNATRRLREEIDKRSKVSTWQKTPLSTVPFNRDPDFIGRQDILKALQSKFSQRESHNRVVLVGLGGVGKSQIAIEYSYRLRAHEPQTWVFWVHAGSAERFEQGYKSIAAILELPGRDDPKTDILSLVEKWLSDIKSGRWFLILDNADDIDVFLSTPDKDSEHRSRPLLSYIPQTATGSILLTTRDRRAASWLSTGYASAIAVDLMTPEDAEQLLCTKIPDGLSSALDRAELVRELDYLPLAIAQAAAYISARATRMTVFKYLTLYRYDDTSQRRLLDEESGDLRRDPGVPNSIIRTWQISFDQIKRKWASAAELLSLMAMLDRQGIPDFLLCAIYPNALDLEAALSPLDEFSLISVEKGEKAVEIVSNAFPNGEYKNWEMCKTLWPHAREVLRPKAVSDTYHLAQANLLFHMAWYSWLQGRYILARAQSQDSLGIRERLLKGNDIRIFRTVALLGLVLKDEGKYDEAETTSRRALVGHEMALGLVHPGTLTSVANLALVLRYKGKYDEAETMSRRALVGREIALGPVHPDTLMSMNNLALVLRHKGKYDEAETMSRRALLEREIALGPVHPDTLTSVNNFALVLRDRGKYDEAETMNRRAMAGCETVLGPVHPNTLTSMNNLAIVLRDRGKHDEAKVMSRRALVERESALGPVHPDTLTSVNNLAIVLRNQNKYDEAETMSRRALVEREIALGPVHPDTLLSIENFAALLEALDNSKDAAIFYQRALSGYNKVLGPRHPKTIACSERYSSLLKRNAGAIE</sequence>
<reference evidence="4" key="2">
    <citation type="submission" date="2015-01" db="EMBL/GenBank/DDBJ databases">
        <title>Evolutionary Origins and Diversification of the Mycorrhizal Mutualists.</title>
        <authorList>
            <consortium name="DOE Joint Genome Institute"/>
            <consortium name="Mycorrhizal Genomics Consortium"/>
            <person name="Kohler A."/>
            <person name="Kuo A."/>
            <person name="Nagy L.G."/>
            <person name="Floudas D."/>
            <person name="Copeland A."/>
            <person name="Barry K.W."/>
            <person name="Cichocki N."/>
            <person name="Veneault-Fourrey C."/>
            <person name="LaButti K."/>
            <person name="Lindquist E.A."/>
            <person name="Lipzen A."/>
            <person name="Lundell T."/>
            <person name="Morin E."/>
            <person name="Murat C."/>
            <person name="Riley R."/>
            <person name="Ohm R."/>
            <person name="Sun H."/>
            <person name="Tunlid A."/>
            <person name="Henrissat B."/>
            <person name="Grigoriev I.V."/>
            <person name="Hibbett D.S."/>
            <person name="Martin F."/>
        </authorList>
    </citation>
    <scope>NUCLEOTIDE SEQUENCE [LARGE SCALE GENOMIC DNA]</scope>
    <source>
        <strain evidence="4">Zn</strain>
    </source>
</reference>
<evidence type="ECO:0008006" key="5">
    <source>
        <dbReference type="Google" id="ProtNLM"/>
    </source>
</evidence>
<dbReference type="GO" id="GO:0043531">
    <property type="term" value="F:ADP binding"/>
    <property type="evidence" value="ECO:0007669"/>
    <property type="project" value="InterPro"/>
</dbReference>
<dbReference type="Pfam" id="PF00931">
    <property type="entry name" value="NB-ARC"/>
    <property type="match status" value="1"/>
</dbReference>
<dbReference type="InterPro" id="IPR027417">
    <property type="entry name" value="P-loop_NTPase"/>
</dbReference>
<organism evidence="3 4">
    <name type="scientific">Oidiodendron maius (strain Zn)</name>
    <dbReference type="NCBI Taxonomy" id="913774"/>
    <lineage>
        <taxon>Eukaryota</taxon>
        <taxon>Fungi</taxon>
        <taxon>Dikarya</taxon>
        <taxon>Ascomycota</taxon>
        <taxon>Pezizomycotina</taxon>
        <taxon>Leotiomycetes</taxon>
        <taxon>Leotiomycetes incertae sedis</taxon>
        <taxon>Myxotrichaceae</taxon>
        <taxon>Oidiodendron</taxon>
    </lineage>
</organism>
<feature type="domain" description="Heterokaryon incompatibility" evidence="2">
    <location>
        <begin position="25"/>
        <end position="123"/>
    </location>
</feature>
<dbReference type="SUPFAM" id="SSF52540">
    <property type="entry name" value="P-loop containing nucleoside triphosphate hydrolases"/>
    <property type="match status" value="1"/>
</dbReference>
<dbReference type="PANTHER" id="PTHR10622:SF11">
    <property type="entry name" value="HET-DOMAIN-CONTAINING PROTEIN"/>
    <property type="match status" value="1"/>
</dbReference>
<dbReference type="HOGENOM" id="CLU_000288_125_4_1"/>